<keyword evidence="3" id="KW-1185">Reference proteome</keyword>
<name>A0A4R5U7Y4_9GAMM</name>
<dbReference type="EMBL" id="SMTG01000004">
    <property type="protein sequence ID" value="TDK30587.1"/>
    <property type="molecule type" value="Genomic_DNA"/>
</dbReference>
<dbReference type="AlphaFoldDB" id="A0A4R5U7Y4"/>
<evidence type="ECO:0000313" key="2">
    <source>
        <dbReference type="EMBL" id="TDK30587.1"/>
    </source>
</evidence>
<protein>
    <submittedName>
        <fullName evidence="2">DUF1176 domain-containing protein</fullName>
    </submittedName>
</protein>
<proteinExistence type="predicted"/>
<evidence type="ECO:0000256" key="1">
    <source>
        <dbReference type="SAM" id="MobiDB-lite"/>
    </source>
</evidence>
<evidence type="ECO:0000313" key="3">
    <source>
        <dbReference type="Proteomes" id="UP000295543"/>
    </source>
</evidence>
<reference evidence="2 3" key="1">
    <citation type="submission" date="2019-03" db="EMBL/GenBank/DDBJ databases">
        <title>Luteimonas zhaokaii sp.nov., isolated from the rectal contents of Plateau pika in Yushu, Qinghai Province, China.</title>
        <authorList>
            <person name="Zhang G."/>
        </authorList>
    </citation>
    <scope>NUCLEOTIDE SEQUENCE [LARGE SCALE GENOMIC DNA]</scope>
    <source>
        <strain evidence="2 3">THG-MD21</strain>
    </source>
</reference>
<dbReference type="OrthoDB" id="6183301at2"/>
<sequence>MQRRRGRAGHHRPLVRRPVARGVAVASGHGRRGRVTRHAGSLDLPPWSGNSPAAPVCRSPGRRNAMLQARRADCAQPIPDPSRMSHPLALRPISLLCAALLVACAPDTPSMPEATPTDTAQPPDAPATVTAEAPAATPDAQPLYRQLRDFTVACDNGLRCEILGVSDDGNFGLVLRLRRDAGADGAQQLRLESQGGAVMAEALRLDGRVQSALRDLPWQVDDADALVLDDGAAIARFIDLVGDGTQLTSGDGDGARALSLAGLRAALLLVDEQQQRLDTPDAWQRRGERDTAAVPAAPVLPRPVAAPAPAALSDADAARLVRTVREASADVLRAADCDAPREGFDIRDQDEAQPLDATHALVLTACYSGAYQTSSLVFRVGRDGRDITRVVPPSPPHLGDVQAMPEFALLTSAGYDPATATLSHFAKGRGLADCGESAHWVFDGERFVLSGYAALRRCGGAAPGDWPTLWRSAE</sequence>
<feature type="region of interest" description="Disordered" evidence="1">
    <location>
        <begin position="26"/>
        <end position="55"/>
    </location>
</feature>
<feature type="compositionally biased region" description="Low complexity" evidence="1">
    <location>
        <begin position="112"/>
        <end position="139"/>
    </location>
</feature>
<organism evidence="2 3">
    <name type="scientific">Luteimonas terrae</name>
    <dbReference type="NCBI Taxonomy" id="1530191"/>
    <lineage>
        <taxon>Bacteria</taxon>
        <taxon>Pseudomonadati</taxon>
        <taxon>Pseudomonadota</taxon>
        <taxon>Gammaproteobacteria</taxon>
        <taxon>Lysobacterales</taxon>
        <taxon>Lysobacteraceae</taxon>
        <taxon>Luteimonas</taxon>
    </lineage>
</organism>
<dbReference type="Pfam" id="PF06674">
    <property type="entry name" value="DUF1176"/>
    <property type="match status" value="1"/>
</dbReference>
<comment type="caution">
    <text evidence="2">The sequence shown here is derived from an EMBL/GenBank/DDBJ whole genome shotgun (WGS) entry which is preliminary data.</text>
</comment>
<dbReference type="InterPro" id="IPR009560">
    <property type="entry name" value="DUF1176"/>
</dbReference>
<accession>A0A4R5U7Y4</accession>
<dbReference type="Proteomes" id="UP000295543">
    <property type="component" value="Unassembled WGS sequence"/>
</dbReference>
<feature type="region of interest" description="Disordered" evidence="1">
    <location>
        <begin position="109"/>
        <end position="139"/>
    </location>
</feature>
<gene>
    <name evidence="2" type="ORF">E2F49_09450</name>
</gene>